<keyword evidence="2" id="KW-0808">Transferase</keyword>
<dbReference type="AlphaFoldDB" id="Q30WW7"/>
<dbReference type="EMBL" id="CP000112">
    <property type="protein sequence ID" value="ABB39829.1"/>
    <property type="molecule type" value="Genomic_DNA"/>
</dbReference>
<dbReference type="Gene3D" id="3.40.50.150">
    <property type="entry name" value="Vaccinia Virus protein VP39"/>
    <property type="match status" value="1"/>
</dbReference>
<dbReference type="RefSeq" id="WP_011368801.1">
    <property type="nucleotide sequence ID" value="NC_007519.1"/>
</dbReference>
<evidence type="ECO:0000313" key="2">
    <source>
        <dbReference type="EMBL" id="ABB39829.1"/>
    </source>
</evidence>
<dbReference type="PANTHER" id="PTHR34203">
    <property type="entry name" value="METHYLTRANSFERASE, FKBM FAMILY PROTEIN"/>
    <property type="match status" value="1"/>
</dbReference>
<dbReference type="Proteomes" id="UP000002710">
    <property type="component" value="Chromosome"/>
</dbReference>
<protein>
    <submittedName>
        <fullName evidence="2">Methyltransferase FkbM family</fullName>
    </submittedName>
</protein>
<gene>
    <name evidence="2" type="ordered locus">Dde_3035</name>
</gene>
<dbReference type="GO" id="GO:0032259">
    <property type="term" value="P:methylation"/>
    <property type="evidence" value="ECO:0007669"/>
    <property type="project" value="UniProtKB-KW"/>
</dbReference>
<dbReference type="HOGENOM" id="CLU_063680_0_0_7"/>
<feature type="domain" description="Methyltransferase FkbM" evidence="1">
    <location>
        <begin position="59"/>
        <end position="209"/>
    </location>
</feature>
<keyword evidence="3" id="KW-1185">Reference proteome</keyword>
<organism evidence="2 3">
    <name type="scientific">Oleidesulfovibrio alaskensis (strain ATCC BAA-1058 / DSM 17464 / G20)</name>
    <name type="common">Desulfovibrio alaskensis</name>
    <dbReference type="NCBI Taxonomy" id="207559"/>
    <lineage>
        <taxon>Bacteria</taxon>
        <taxon>Pseudomonadati</taxon>
        <taxon>Thermodesulfobacteriota</taxon>
        <taxon>Desulfovibrionia</taxon>
        <taxon>Desulfovibrionales</taxon>
        <taxon>Desulfovibrionaceae</taxon>
        <taxon>Oleidesulfovibrio</taxon>
    </lineage>
</organism>
<dbReference type="KEGG" id="dde:Dde_3035"/>
<dbReference type="Pfam" id="PF05050">
    <property type="entry name" value="Methyltransf_21"/>
    <property type="match status" value="1"/>
</dbReference>
<accession>Q30WW7</accession>
<dbReference type="InterPro" id="IPR006342">
    <property type="entry name" value="FkbM_mtfrase"/>
</dbReference>
<dbReference type="STRING" id="207559.Dde_3035"/>
<proteinExistence type="predicted"/>
<dbReference type="SUPFAM" id="SSF53335">
    <property type="entry name" value="S-adenosyl-L-methionine-dependent methyltransferases"/>
    <property type="match status" value="1"/>
</dbReference>
<evidence type="ECO:0000313" key="3">
    <source>
        <dbReference type="Proteomes" id="UP000002710"/>
    </source>
</evidence>
<sequence length="235" mass="26113">MQQPDMLPQFTQVTCRYREHVLRLTVPAGESFLAGDIFLRNEYPLTGLKGVFRKPVIVDVGANVGLFALYMHLNIKGAVIHCFEPSAALCSALRRNLAGCPEVRLHAVALSDHDGRELFNLNTRKAGQSSLHSVTGPQGEGWVREHVDVRHAGRAFDELGIDHADILKIDTEGSEPEILESLGPRLDGVKHLYIEYHSLRDLARIRALLSGFEETSCVARGDAVGVLRFMHRSLR</sequence>
<dbReference type="GO" id="GO:0008168">
    <property type="term" value="F:methyltransferase activity"/>
    <property type="evidence" value="ECO:0007669"/>
    <property type="project" value="UniProtKB-KW"/>
</dbReference>
<dbReference type="NCBIfam" id="TIGR01444">
    <property type="entry name" value="fkbM_fam"/>
    <property type="match status" value="1"/>
</dbReference>
<keyword evidence="2" id="KW-0489">Methyltransferase</keyword>
<dbReference type="eggNOG" id="COG3914">
    <property type="taxonomic scope" value="Bacteria"/>
</dbReference>
<dbReference type="PANTHER" id="PTHR34203:SF15">
    <property type="entry name" value="SLL1173 PROTEIN"/>
    <property type="match status" value="1"/>
</dbReference>
<reference evidence="2 3" key="1">
    <citation type="journal article" date="2011" name="J. Bacteriol.">
        <title>Complete genome sequence and updated annotation of Desulfovibrio alaskensis G20.</title>
        <authorList>
            <person name="Hauser L.J."/>
            <person name="Land M.L."/>
            <person name="Brown S.D."/>
            <person name="Larimer F."/>
            <person name="Keller K.L."/>
            <person name="Rapp-Giles B.J."/>
            <person name="Price M.N."/>
            <person name="Lin M."/>
            <person name="Bruce D.C."/>
            <person name="Detter J.C."/>
            <person name="Tapia R."/>
            <person name="Han C.S."/>
            <person name="Goodwin L.A."/>
            <person name="Cheng J.F."/>
            <person name="Pitluck S."/>
            <person name="Copeland A."/>
            <person name="Lucas S."/>
            <person name="Nolan M."/>
            <person name="Lapidus A.L."/>
            <person name="Palumbo A.V."/>
            <person name="Wall J.D."/>
        </authorList>
    </citation>
    <scope>NUCLEOTIDE SEQUENCE [LARGE SCALE GENOMIC DNA]</scope>
    <source>
        <strain evidence="3">ATCC BAA 1058 / DSM 17464 / G20</strain>
    </source>
</reference>
<name>Q30WW7_OLEA2</name>
<dbReference type="InterPro" id="IPR029063">
    <property type="entry name" value="SAM-dependent_MTases_sf"/>
</dbReference>
<evidence type="ECO:0000259" key="1">
    <source>
        <dbReference type="Pfam" id="PF05050"/>
    </source>
</evidence>
<dbReference type="InterPro" id="IPR052514">
    <property type="entry name" value="SAM-dependent_MTase"/>
</dbReference>